<feature type="region of interest" description="Disordered" evidence="1">
    <location>
        <begin position="94"/>
        <end position="154"/>
    </location>
</feature>
<gene>
    <name evidence="2" type="ORF">EURHEDRAFT_411260</name>
</gene>
<feature type="compositionally biased region" description="Low complexity" evidence="1">
    <location>
        <begin position="122"/>
        <end position="136"/>
    </location>
</feature>
<dbReference type="HOGENOM" id="CLU_548555_0_0_1"/>
<feature type="compositionally biased region" description="Low complexity" evidence="1">
    <location>
        <begin position="323"/>
        <end position="337"/>
    </location>
</feature>
<dbReference type="OrthoDB" id="4450707at2759"/>
<feature type="compositionally biased region" description="Basic and acidic residues" evidence="1">
    <location>
        <begin position="369"/>
        <end position="384"/>
    </location>
</feature>
<feature type="compositionally biased region" description="Low complexity" evidence="1">
    <location>
        <begin position="385"/>
        <end position="398"/>
    </location>
</feature>
<sequence length="497" mass="55962">MPFKVFGRDGTELQLACYKIVSPQRYWILVLCTPGQSDKIVACSSLRVRLKTFLVCWAGCEKGYEKRCCAVRKFGSSLEDVWFSEELWEDEPEDVEPLRLNSGSGVNGSKEEKTQKRRKSINSASRRPAPAPARNSLLDEEESSAEESSPRVVKHTPSLNRLAVKALPEFGPQQPLARHLVKLLEEWHRKNPTGYPPCRYQGLHSSKIRPHSFKSKIFARDGTELELACYKIMAPRNYFVLVLCPSNSPHKIVCCSSQRTKNMTFLVGWAGCNEGYESKCCAVRVFGLTLDRIKYLPDLWDDEPGVAAMPNTPKVYDTKRRSAGSAVRRASPSPSSSSDEEESATDDPSENESIGEGAPRSKRRKSDHHNRDNNNPDNHPKHVSENNNNQSTNTTSSTKETHVVFKLISDFADATRSFPSDECATGKHLFAKSKEFFRLFDQDAEVKVLSCRIPARHERPYLFEGKEGEFRLLLQDLKDSTTGIVNNILTVEIKCVA</sequence>
<dbReference type="Proteomes" id="UP000019804">
    <property type="component" value="Unassembled WGS sequence"/>
</dbReference>
<dbReference type="EMBL" id="KK088419">
    <property type="protein sequence ID" value="EYE96108.1"/>
    <property type="molecule type" value="Genomic_DNA"/>
</dbReference>
<evidence type="ECO:0000313" key="2">
    <source>
        <dbReference type="EMBL" id="EYE96108.1"/>
    </source>
</evidence>
<accession>A0A017SGL8</accession>
<keyword evidence="3" id="KW-1185">Reference proteome</keyword>
<reference evidence="3" key="1">
    <citation type="journal article" date="2014" name="Nat. Commun.">
        <title>Genomic adaptations of the halophilic Dead Sea filamentous fungus Eurotium rubrum.</title>
        <authorList>
            <person name="Kis-Papo T."/>
            <person name="Weig A.R."/>
            <person name="Riley R."/>
            <person name="Persoh D."/>
            <person name="Salamov A."/>
            <person name="Sun H."/>
            <person name="Lipzen A."/>
            <person name="Wasser S.P."/>
            <person name="Rambold G."/>
            <person name="Grigoriev I.V."/>
            <person name="Nevo E."/>
        </authorList>
    </citation>
    <scope>NUCLEOTIDE SEQUENCE [LARGE SCALE GENOMIC DNA]</scope>
    <source>
        <strain evidence="3">CBS 135680</strain>
    </source>
</reference>
<name>A0A017SGL8_ASPRC</name>
<dbReference type="AlphaFoldDB" id="A0A017SGL8"/>
<dbReference type="RefSeq" id="XP_040639796.1">
    <property type="nucleotide sequence ID" value="XM_040781564.1"/>
</dbReference>
<organism evidence="2 3">
    <name type="scientific">Aspergillus ruber (strain CBS 135680)</name>
    <dbReference type="NCBI Taxonomy" id="1388766"/>
    <lineage>
        <taxon>Eukaryota</taxon>
        <taxon>Fungi</taxon>
        <taxon>Dikarya</taxon>
        <taxon>Ascomycota</taxon>
        <taxon>Pezizomycotina</taxon>
        <taxon>Eurotiomycetes</taxon>
        <taxon>Eurotiomycetidae</taxon>
        <taxon>Eurotiales</taxon>
        <taxon>Aspergillaceae</taxon>
        <taxon>Aspergillus</taxon>
        <taxon>Aspergillus subgen. Aspergillus</taxon>
    </lineage>
</organism>
<evidence type="ECO:0000313" key="3">
    <source>
        <dbReference type="Proteomes" id="UP000019804"/>
    </source>
</evidence>
<feature type="compositionally biased region" description="Acidic residues" evidence="1">
    <location>
        <begin position="338"/>
        <end position="350"/>
    </location>
</feature>
<protein>
    <submittedName>
        <fullName evidence="2">Uncharacterized protein</fullName>
    </submittedName>
</protein>
<evidence type="ECO:0000256" key="1">
    <source>
        <dbReference type="SAM" id="MobiDB-lite"/>
    </source>
</evidence>
<dbReference type="GeneID" id="63696688"/>
<feature type="region of interest" description="Disordered" evidence="1">
    <location>
        <begin position="301"/>
        <end position="399"/>
    </location>
</feature>
<proteinExistence type="predicted"/>